<sequence length="163" mass="18004">ASRFWAVLIGIDAYEGISLHGCVSDALLMKNFLIDDLGVPKERIQCLLGSHDPLPNGALTPSRANIVNTLYSLIHNREIQLGNNIIIYYAGHGSSYQCSMHSATAKSKCSRNFCPVEALCPIDRDTKDADGRWIPDISDREINALFTQICLAKGYRITFIADC</sequence>
<accession>A0AA39J875</accession>
<dbReference type="InterPro" id="IPR011600">
    <property type="entry name" value="Pept_C14_caspase"/>
</dbReference>
<protein>
    <recommendedName>
        <fullName evidence="2">Peptidase C14 caspase domain-containing protein</fullName>
    </recommendedName>
</protein>
<dbReference type="Gene3D" id="3.40.50.1460">
    <property type="match status" value="1"/>
</dbReference>
<dbReference type="Pfam" id="PF00656">
    <property type="entry name" value="Peptidase_C14"/>
    <property type="match status" value="1"/>
</dbReference>
<evidence type="ECO:0000256" key="1">
    <source>
        <dbReference type="ARBA" id="ARBA00009005"/>
    </source>
</evidence>
<dbReference type="PANTHER" id="PTHR48104:SF30">
    <property type="entry name" value="METACASPASE-1"/>
    <property type="match status" value="1"/>
</dbReference>
<organism evidence="3 4">
    <name type="scientific">Armillaria tabescens</name>
    <name type="common">Ringless honey mushroom</name>
    <name type="synonym">Agaricus tabescens</name>
    <dbReference type="NCBI Taxonomy" id="1929756"/>
    <lineage>
        <taxon>Eukaryota</taxon>
        <taxon>Fungi</taxon>
        <taxon>Dikarya</taxon>
        <taxon>Basidiomycota</taxon>
        <taxon>Agaricomycotina</taxon>
        <taxon>Agaricomycetes</taxon>
        <taxon>Agaricomycetidae</taxon>
        <taxon>Agaricales</taxon>
        <taxon>Marasmiineae</taxon>
        <taxon>Physalacriaceae</taxon>
        <taxon>Desarmillaria</taxon>
    </lineage>
</organism>
<keyword evidence="4" id="KW-1185">Reference proteome</keyword>
<dbReference type="Proteomes" id="UP001175211">
    <property type="component" value="Unassembled WGS sequence"/>
</dbReference>
<evidence type="ECO:0000313" key="3">
    <source>
        <dbReference type="EMBL" id="KAK0437250.1"/>
    </source>
</evidence>
<dbReference type="GO" id="GO:0004197">
    <property type="term" value="F:cysteine-type endopeptidase activity"/>
    <property type="evidence" value="ECO:0007669"/>
    <property type="project" value="InterPro"/>
</dbReference>
<dbReference type="RefSeq" id="XP_060322522.1">
    <property type="nucleotide sequence ID" value="XM_060466408.1"/>
</dbReference>
<gene>
    <name evidence="3" type="ORF">EV420DRAFT_1216131</name>
</gene>
<dbReference type="AlphaFoldDB" id="A0AA39J875"/>
<dbReference type="GO" id="GO:0005737">
    <property type="term" value="C:cytoplasm"/>
    <property type="evidence" value="ECO:0007669"/>
    <property type="project" value="TreeGrafter"/>
</dbReference>
<dbReference type="GO" id="GO:0006508">
    <property type="term" value="P:proteolysis"/>
    <property type="evidence" value="ECO:0007669"/>
    <property type="project" value="InterPro"/>
</dbReference>
<feature type="non-terminal residue" evidence="3">
    <location>
        <position position="163"/>
    </location>
</feature>
<feature type="domain" description="Peptidase C14 caspase" evidence="2">
    <location>
        <begin position="5"/>
        <end position="106"/>
    </location>
</feature>
<dbReference type="PANTHER" id="PTHR48104">
    <property type="entry name" value="METACASPASE-4"/>
    <property type="match status" value="1"/>
</dbReference>
<evidence type="ECO:0000313" key="4">
    <source>
        <dbReference type="Proteomes" id="UP001175211"/>
    </source>
</evidence>
<dbReference type="GeneID" id="85349956"/>
<dbReference type="EMBL" id="JAUEPS010000115">
    <property type="protein sequence ID" value="KAK0437250.1"/>
    <property type="molecule type" value="Genomic_DNA"/>
</dbReference>
<dbReference type="InterPro" id="IPR050452">
    <property type="entry name" value="Metacaspase"/>
</dbReference>
<comment type="similarity">
    <text evidence="1">Belongs to the peptidase C14B family.</text>
</comment>
<comment type="caution">
    <text evidence="3">The sequence shown here is derived from an EMBL/GenBank/DDBJ whole genome shotgun (WGS) entry which is preliminary data.</text>
</comment>
<name>A0AA39J875_ARMTA</name>
<feature type="non-terminal residue" evidence="3">
    <location>
        <position position="1"/>
    </location>
</feature>
<evidence type="ECO:0000259" key="2">
    <source>
        <dbReference type="Pfam" id="PF00656"/>
    </source>
</evidence>
<proteinExistence type="inferred from homology"/>
<reference evidence="3" key="1">
    <citation type="submission" date="2023-06" db="EMBL/GenBank/DDBJ databases">
        <authorList>
            <consortium name="Lawrence Berkeley National Laboratory"/>
            <person name="Ahrendt S."/>
            <person name="Sahu N."/>
            <person name="Indic B."/>
            <person name="Wong-Bajracharya J."/>
            <person name="Merenyi Z."/>
            <person name="Ke H.-M."/>
            <person name="Monk M."/>
            <person name="Kocsube S."/>
            <person name="Drula E."/>
            <person name="Lipzen A."/>
            <person name="Balint B."/>
            <person name="Henrissat B."/>
            <person name="Andreopoulos B."/>
            <person name="Martin F.M."/>
            <person name="Harder C.B."/>
            <person name="Rigling D."/>
            <person name="Ford K.L."/>
            <person name="Foster G.D."/>
            <person name="Pangilinan J."/>
            <person name="Papanicolaou A."/>
            <person name="Barry K."/>
            <person name="LaButti K."/>
            <person name="Viragh M."/>
            <person name="Koriabine M."/>
            <person name="Yan M."/>
            <person name="Riley R."/>
            <person name="Champramary S."/>
            <person name="Plett K.L."/>
            <person name="Tsai I.J."/>
            <person name="Slot J."/>
            <person name="Sipos G."/>
            <person name="Plett J."/>
            <person name="Nagy L.G."/>
            <person name="Grigoriev I.V."/>
        </authorList>
    </citation>
    <scope>NUCLEOTIDE SEQUENCE</scope>
    <source>
        <strain evidence="3">CCBAS 213</strain>
    </source>
</reference>